<dbReference type="EMBL" id="GBXM01062757">
    <property type="protein sequence ID" value="JAH45820.1"/>
    <property type="molecule type" value="Transcribed_RNA"/>
</dbReference>
<reference evidence="2" key="1">
    <citation type="submission" date="2014-11" db="EMBL/GenBank/DDBJ databases">
        <authorList>
            <person name="Amaro Gonzalez C."/>
        </authorList>
    </citation>
    <scope>NUCLEOTIDE SEQUENCE</scope>
</reference>
<name>A0A0E9SYV5_ANGAN</name>
<keyword evidence="1" id="KW-0472">Membrane</keyword>
<keyword evidence="1" id="KW-0812">Transmembrane</keyword>
<keyword evidence="1" id="KW-1133">Transmembrane helix</keyword>
<feature type="transmembrane region" description="Helical" evidence="1">
    <location>
        <begin position="12"/>
        <end position="32"/>
    </location>
</feature>
<sequence>MCEVFFFFLSKFSVFFFLYLRLSLFCFFFVFLKANVKMKQLSHQNTIFVLQKAHREP</sequence>
<dbReference type="AlphaFoldDB" id="A0A0E9SYV5"/>
<protein>
    <submittedName>
        <fullName evidence="2">Uncharacterized protein</fullName>
    </submittedName>
</protein>
<reference evidence="2" key="2">
    <citation type="journal article" date="2015" name="Fish Shellfish Immunol.">
        <title>Early steps in the European eel (Anguilla anguilla)-Vibrio vulnificus interaction in the gills: Role of the RtxA13 toxin.</title>
        <authorList>
            <person name="Callol A."/>
            <person name="Pajuelo D."/>
            <person name="Ebbesson L."/>
            <person name="Teles M."/>
            <person name="MacKenzie S."/>
            <person name="Amaro C."/>
        </authorList>
    </citation>
    <scope>NUCLEOTIDE SEQUENCE</scope>
</reference>
<accession>A0A0E9SYV5</accession>
<evidence type="ECO:0000256" key="1">
    <source>
        <dbReference type="SAM" id="Phobius"/>
    </source>
</evidence>
<evidence type="ECO:0000313" key="2">
    <source>
        <dbReference type="EMBL" id="JAH45820.1"/>
    </source>
</evidence>
<proteinExistence type="predicted"/>
<organism evidence="2">
    <name type="scientific">Anguilla anguilla</name>
    <name type="common">European freshwater eel</name>
    <name type="synonym">Muraena anguilla</name>
    <dbReference type="NCBI Taxonomy" id="7936"/>
    <lineage>
        <taxon>Eukaryota</taxon>
        <taxon>Metazoa</taxon>
        <taxon>Chordata</taxon>
        <taxon>Craniata</taxon>
        <taxon>Vertebrata</taxon>
        <taxon>Euteleostomi</taxon>
        <taxon>Actinopterygii</taxon>
        <taxon>Neopterygii</taxon>
        <taxon>Teleostei</taxon>
        <taxon>Anguilliformes</taxon>
        <taxon>Anguillidae</taxon>
        <taxon>Anguilla</taxon>
    </lineage>
</organism>